<organism evidence="2 3">
    <name type="scientific">Wenjunlia vitaminophila</name>
    <name type="common">Streptomyces vitaminophilus</name>
    <dbReference type="NCBI Taxonomy" id="76728"/>
    <lineage>
        <taxon>Bacteria</taxon>
        <taxon>Bacillati</taxon>
        <taxon>Actinomycetota</taxon>
        <taxon>Actinomycetes</taxon>
        <taxon>Kitasatosporales</taxon>
        <taxon>Streptomycetaceae</taxon>
        <taxon>Wenjunlia</taxon>
    </lineage>
</organism>
<dbReference type="AlphaFoldDB" id="A0A0T6LKG1"/>
<comment type="caution">
    <text evidence="2">The sequence shown here is derived from an EMBL/GenBank/DDBJ whole genome shotgun (WGS) entry which is preliminary data.</text>
</comment>
<protein>
    <submittedName>
        <fullName evidence="2">Uncharacterized protein</fullName>
    </submittedName>
</protein>
<keyword evidence="3" id="KW-1185">Reference proteome</keyword>
<feature type="region of interest" description="Disordered" evidence="1">
    <location>
        <begin position="1"/>
        <end position="21"/>
    </location>
</feature>
<evidence type="ECO:0000313" key="3">
    <source>
        <dbReference type="Proteomes" id="UP000050867"/>
    </source>
</evidence>
<feature type="compositionally biased region" description="Gly residues" evidence="1">
    <location>
        <begin position="1"/>
        <end position="10"/>
    </location>
</feature>
<evidence type="ECO:0000313" key="2">
    <source>
        <dbReference type="EMBL" id="KRV46558.1"/>
    </source>
</evidence>
<dbReference type="EMBL" id="LLZU01000039">
    <property type="protein sequence ID" value="KRV46558.1"/>
    <property type="molecule type" value="Genomic_DNA"/>
</dbReference>
<name>A0A0T6LKG1_WENVI</name>
<dbReference type="eggNOG" id="ENOG5031QF8">
    <property type="taxonomic scope" value="Bacteria"/>
</dbReference>
<dbReference type="Proteomes" id="UP000050867">
    <property type="component" value="Unassembled WGS sequence"/>
</dbReference>
<reference evidence="2 3" key="1">
    <citation type="submission" date="2015-10" db="EMBL/GenBank/DDBJ databases">
        <title>Draft genome sequence of pyrrolomycin-producing Streptomyces vitaminophilus.</title>
        <authorList>
            <person name="Graham D.E."/>
            <person name="Mahan K.M."/>
            <person name="Klingeman D.M."/>
            <person name="Hettich R.L."/>
            <person name="Parry R.J."/>
        </authorList>
    </citation>
    <scope>NUCLEOTIDE SEQUENCE [LARGE SCALE GENOMIC DNA]</scope>
    <source>
        <strain evidence="2 3">ATCC 31673</strain>
    </source>
</reference>
<gene>
    <name evidence="2" type="ORF">AQ490_11790</name>
</gene>
<sequence>MFLVTGGGTAQGWRPPSDDVPRPVATRVHWDAVRVPDPAVAASVLDRLGRETGAVIADSRTGVRYWLVRPHAADSWPAMTGVSVLGRDDFVAVPPIWKLQGPGPHWRVPFLADSYLTPPDPLCGALLAATEHLQEEDDDALVGLTAERRAWKDRVLRIRLREVNRRSIGRESRPWG</sequence>
<proteinExistence type="predicted"/>
<evidence type="ECO:0000256" key="1">
    <source>
        <dbReference type="SAM" id="MobiDB-lite"/>
    </source>
</evidence>
<accession>A0A0T6LKG1</accession>